<proteinExistence type="predicted"/>
<comment type="caution">
    <text evidence="3">The sequence shown here is derived from an EMBL/GenBank/DDBJ whole genome shotgun (WGS) entry which is preliminary data.</text>
</comment>
<dbReference type="InterPro" id="IPR036286">
    <property type="entry name" value="LexA/Signal_pep-like_sf"/>
</dbReference>
<feature type="domain" description="HTH cro/C1-type" evidence="2">
    <location>
        <begin position="11"/>
        <end position="66"/>
    </location>
</feature>
<organism evidence="3 4">
    <name type="scientific">Legionella spiritensis</name>
    <dbReference type="NCBI Taxonomy" id="452"/>
    <lineage>
        <taxon>Bacteria</taxon>
        <taxon>Pseudomonadati</taxon>
        <taxon>Pseudomonadota</taxon>
        <taxon>Gammaproteobacteria</taxon>
        <taxon>Legionellales</taxon>
        <taxon>Legionellaceae</taxon>
        <taxon>Legionella</taxon>
    </lineage>
</organism>
<dbReference type="SUPFAM" id="SSF47413">
    <property type="entry name" value="lambda repressor-like DNA-binding domains"/>
    <property type="match status" value="1"/>
</dbReference>
<dbReference type="PATRIC" id="fig|452.5.peg.737"/>
<dbReference type="SUPFAM" id="SSF51306">
    <property type="entry name" value="LexA/Signal peptidase"/>
    <property type="match status" value="1"/>
</dbReference>
<dbReference type="GO" id="GO:0003700">
    <property type="term" value="F:DNA-binding transcription factor activity"/>
    <property type="evidence" value="ECO:0007669"/>
    <property type="project" value="TreeGrafter"/>
</dbReference>
<evidence type="ECO:0000313" key="3">
    <source>
        <dbReference type="EMBL" id="KTD65356.1"/>
    </source>
</evidence>
<dbReference type="STRING" id="452.Lspi_0673"/>
<dbReference type="InterPro" id="IPR015927">
    <property type="entry name" value="Peptidase_S24_S26A/B/C"/>
</dbReference>
<dbReference type="PANTHER" id="PTHR46797:SF1">
    <property type="entry name" value="METHYLPHOSPHONATE SYNTHASE"/>
    <property type="match status" value="1"/>
</dbReference>
<keyword evidence="4" id="KW-1185">Reference proteome</keyword>
<dbReference type="InterPro" id="IPR050807">
    <property type="entry name" value="TransReg_Diox_bact_type"/>
</dbReference>
<dbReference type="PROSITE" id="PS50943">
    <property type="entry name" value="HTH_CROC1"/>
    <property type="match status" value="1"/>
</dbReference>
<evidence type="ECO:0000256" key="1">
    <source>
        <dbReference type="ARBA" id="ARBA00023125"/>
    </source>
</evidence>
<dbReference type="PANTHER" id="PTHR46797">
    <property type="entry name" value="HTH-TYPE TRANSCRIPTIONAL REGULATOR"/>
    <property type="match status" value="1"/>
</dbReference>
<name>A0A0W0Z8C4_LEGSP</name>
<dbReference type="InterPro" id="IPR010982">
    <property type="entry name" value="Lambda_DNA-bd_dom_sf"/>
</dbReference>
<sequence>MSIKEKIGQRIREERNKKGLTRKALAALTENLNISRINNYERGERTPGPEEIKQLATALEISPAFLMCLSDDRQGKPGKTPGLGALIPVLDCKQACDPAFHIQAMKHEDYSEKVSFIPVSSEISELISEHAFALVVKDESMVPELKIRDVLVIDPETFPYPGNLVAAKLETNSEVIIRKYKQLSASKNSPEYELLALNPDWANIQDSNKIIGTVISLSRVMKY</sequence>
<dbReference type="AlphaFoldDB" id="A0A0W0Z8C4"/>
<dbReference type="Gene3D" id="2.10.109.10">
    <property type="entry name" value="Umud Fragment, subunit A"/>
    <property type="match status" value="1"/>
</dbReference>
<keyword evidence="1" id="KW-0238">DNA-binding</keyword>
<dbReference type="CDD" id="cd06529">
    <property type="entry name" value="S24_LexA-like"/>
    <property type="match status" value="1"/>
</dbReference>
<dbReference type="OrthoDB" id="9791537at2"/>
<dbReference type="RefSeq" id="WP_058482622.1">
    <property type="nucleotide sequence ID" value="NZ_CAAAII010000002.1"/>
</dbReference>
<dbReference type="EMBL" id="LNYX01000007">
    <property type="protein sequence ID" value="KTD65356.1"/>
    <property type="molecule type" value="Genomic_DNA"/>
</dbReference>
<dbReference type="InterPro" id="IPR001387">
    <property type="entry name" value="Cro/C1-type_HTH"/>
</dbReference>
<dbReference type="GO" id="GO:0003677">
    <property type="term" value="F:DNA binding"/>
    <property type="evidence" value="ECO:0007669"/>
    <property type="project" value="UniProtKB-KW"/>
</dbReference>
<dbReference type="CDD" id="cd00093">
    <property type="entry name" value="HTH_XRE"/>
    <property type="match status" value="1"/>
</dbReference>
<dbReference type="InterPro" id="IPR039418">
    <property type="entry name" value="LexA-like"/>
</dbReference>
<dbReference type="GO" id="GO:0005829">
    <property type="term" value="C:cytosol"/>
    <property type="evidence" value="ECO:0007669"/>
    <property type="project" value="TreeGrafter"/>
</dbReference>
<evidence type="ECO:0000259" key="2">
    <source>
        <dbReference type="PROSITE" id="PS50943"/>
    </source>
</evidence>
<evidence type="ECO:0000313" key="4">
    <source>
        <dbReference type="Proteomes" id="UP000054877"/>
    </source>
</evidence>
<dbReference type="Proteomes" id="UP000054877">
    <property type="component" value="Unassembled WGS sequence"/>
</dbReference>
<dbReference type="Pfam" id="PF00717">
    <property type="entry name" value="Peptidase_S24"/>
    <property type="match status" value="1"/>
</dbReference>
<dbReference type="Pfam" id="PF01381">
    <property type="entry name" value="HTH_3"/>
    <property type="match status" value="1"/>
</dbReference>
<accession>A0A0W0Z8C4</accession>
<dbReference type="SMART" id="SM00530">
    <property type="entry name" value="HTH_XRE"/>
    <property type="match status" value="1"/>
</dbReference>
<gene>
    <name evidence="3" type="primary">prpA</name>
    <name evidence="3" type="ORF">Lspi_0673</name>
</gene>
<protein>
    <submittedName>
        <fullName evidence="3">Phage repressor</fullName>
    </submittedName>
</protein>
<reference evidence="3 4" key="1">
    <citation type="submission" date="2015-11" db="EMBL/GenBank/DDBJ databases">
        <title>Genomic analysis of 38 Legionella species identifies large and diverse effector repertoires.</title>
        <authorList>
            <person name="Burstein D."/>
            <person name="Amaro F."/>
            <person name="Zusman T."/>
            <person name="Lifshitz Z."/>
            <person name="Cohen O."/>
            <person name="Gilbert J.A."/>
            <person name="Pupko T."/>
            <person name="Shuman H.A."/>
            <person name="Segal G."/>
        </authorList>
    </citation>
    <scope>NUCLEOTIDE SEQUENCE [LARGE SCALE GENOMIC DNA]</scope>
    <source>
        <strain evidence="3 4">Mt.St.Helens-9</strain>
    </source>
</reference>
<dbReference type="Gene3D" id="1.10.260.40">
    <property type="entry name" value="lambda repressor-like DNA-binding domains"/>
    <property type="match status" value="1"/>
</dbReference>